<dbReference type="CDD" id="cd07438">
    <property type="entry name" value="PHP_HisPPase_AMP"/>
    <property type="match status" value="1"/>
</dbReference>
<dbReference type="Gene3D" id="3.20.20.140">
    <property type="entry name" value="Metal-dependent hydrolases"/>
    <property type="match status" value="1"/>
</dbReference>
<proteinExistence type="predicted"/>
<organism evidence="2 3">
    <name type="scientific">Metabacillus mangrovi</name>
    <dbReference type="NCBI Taxonomy" id="1491830"/>
    <lineage>
        <taxon>Bacteria</taxon>
        <taxon>Bacillati</taxon>
        <taxon>Bacillota</taxon>
        <taxon>Bacilli</taxon>
        <taxon>Bacillales</taxon>
        <taxon>Bacillaceae</taxon>
        <taxon>Metabacillus</taxon>
    </lineage>
</organism>
<dbReference type="Gene3D" id="1.10.150.650">
    <property type="match status" value="1"/>
</dbReference>
<dbReference type="GO" id="GO:0035312">
    <property type="term" value="F:5'-3' DNA exonuclease activity"/>
    <property type="evidence" value="ECO:0007669"/>
    <property type="project" value="TreeGrafter"/>
</dbReference>
<dbReference type="InterPro" id="IPR016195">
    <property type="entry name" value="Pol/histidinol_Pase-like"/>
</dbReference>
<evidence type="ECO:0000259" key="1">
    <source>
        <dbReference type="SMART" id="SM00481"/>
    </source>
</evidence>
<dbReference type="GO" id="GO:0004534">
    <property type="term" value="F:5'-3' RNA exonuclease activity"/>
    <property type="evidence" value="ECO:0007669"/>
    <property type="project" value="TreeGrafter"/>
</dbReference>
<dbReference type="InterPro" id="IPR052018">
    <property type="entry name" value="PHP_domain"/>
</dbReference>
<dbReference type="PANTHER" id="PTHR42924">
    <property type="entry name" value="EXONUCLEASE"/>
    <property type="match status" value="1"/>
</dbReference>
<dbReference type="SUPFAM" id="SSF89550">
    <property type="entry name" value="PHP domain-like"/>
    <property type="match status" value="1"/>
</dbReference>
<feature type="domain" description="Polymerase/histidinol phosphatase N-terminal" evidence="1">
    <location>
        <begin position="3"/>
        <end position="68"/>
    </location>
</feature>
<evidence type="ECO:0000313" key="2">
    <source>
        <dbReference type="EMBL" id="MTH53516.1"/>
    </source>
</evidence>
<gene>
    <name evidence="2" type="ORF">GKZ89_08805</name>
</gene>
<dbReference type="Proteomes" id="UP000434639">
    <property type="component" value="Unassembled WGS sequence"/>
</dbReference>
<dbReference type="InterPro" id="IPR003141">
    <property type="entry name" value="Pol/His_phosphatase_N"/>
</dbReference>
<dbReference type="Pfam" id="PF02811">
    <property type="entry name" value="PHP"/>
    <property type="match status" value="1"/>
</dbReference>
<dbReference type="AlphaFoldDB" id="A0A7X2S5D6"/>
<dbReference type="PANTHER" id="PTHR42924:SF3">
    <property type="entry name" value="POLYMERASE_HISTIDINOL PHOSPHATASE N-TERMINAL DOMAIN-CONTAINING PROTEIN"/>
    <property type="match status" value="1"/>
</dbReference>
<comment type="caution">
    <text evidence="2">The sequence shown here is derived from an EMBL/GenBank/DDBJ whole genome shotgun (WGS) entry which is preliminary data.</text>
</comment>
<evidence type="ECO:0000313" key="3">
    <source>
        <dbReference type="Proteomes" id="UP000434639"/>
    </source>
</evidence>
<dbReference type="InterPro" id="IPR004013">
    <property type="entry name" value="PHP_dom"/>
</dbReference>
<dbReference type="OrthoDB" id="9804333at2"/>
<name>A0A7X2S5D6_9BACI</name>
<accession>A0A7X2S5D6</accession>
<keyword evidence="3" id="KW-1185">Reference proteome</keyword>
<dbReference type="RefSeq" id="WP_155112037.1">
    <property type="nucleotide sequence ID" value="NZ_WMIB01000006.1"/>
</dbReference>
<dbReference type="SMART" id="SM00481">
    <property type="entry name" value="POLIIIAc"/>
    <property type="match status" value="1"/>
</dbReference>
<dbReference type="EMBL" id="WMIB01000006">
    <property type="protein sequence ID" value="MTH53516.1"/>
    <property type="molecule type" value="Genomic_DNA"/>
</dbReference>
<sequence>MKTELHCHTTVSDGSLTFEEVLLQAEAEGITSLAVTNHDTTKDLIEMMEAGKAKGVEIIPGIEISAYDFQRERRVHILGYWVEPGNETIEQLCGPLVVQRHEASRLMAEKLVQAGYEISWEEAEALAEGGTGVYKQHLMHLLIEKGYTSEMYGPLYKELFSRDGGSAYIPLKYVSADEAVKAILAAGGVPVLAHPGQYGNFAAVPELVEAGLQGIEVWHPLHEEEDEERAMVLAEQYGLVMTGGSDFHGAYGEKETVLGSKDPGREHFQLLKDRHTSLREVKK</sequence>
<reference evidence="2 3" key="1">
    <citation type="journal article" date="2017" name="Int. J. Syst. Evol. Microbiol.">
        <title>Bacillus mangrovi sp. nov., isolated from a sediment sample from a mangrove forest.</title>
        <authorList>
            <person name="Gupta V."/>
            <person name="Singh P.K."/>
            <person name="Korpole S."/>
            <person name="Tanuku N.R.S."/>
            <person name="Pinnaka A.K."/>
        </authorList>
    </citation>
    <scope>NUCLEOTIDE SEQUENCE [LARGE SCALE GENOMIC DNA]</scope>
    <source>
        <strain evidence="2 3">KCTC 33872</strain>
    </source>
</reference>
<protein>
    <submittedName>
        <fullName evidence="2">PHP domain-containing protein</fullName>
    </submittedName>
</protein>